<keyword evidence="1" id="KW-1133">Transmembrane helix</keyword>
<accession>A0A2R3J4E4</accession>
<dbReference type="EMBL" id="CP027169">
    <property type="protein sequence ID" value="AVK08737.1"/>
    <property type="molecule type" value="Genomic_DNA"/>
</dbReference>
<keyword evidence="1" id="KW-0812">Transmembrane</keyword>
<dbReference type="Proteomes" id="UP000238390">
    <property type="component" value="Chromosome"/>
</dbReference>
<feature type="transmembrane region" description="Helical" evidence="1">
    <location>
        <begin position="20"/>
        <end position="44"/>
    </location>
</feature>
<feature type="transmembrane region" description="Helical" evidence="1">
    <location>
        <begin position="168"/>
        <end position="192"/>
    </location>
</feature>
<protein>
    <recommendedName>
        <fullName evidence="4">DUF4234 domain-containing protein</fullName>
    </recommendedName>
</protein>
<organism evidence="2 3">
    <name type="scientific">Pseudomonas paraeruginosa</name>
    <dbReference type="NCBI Taxonomy" id="2994495"/>
    <lineage>
        <taxon>Bacteria</taxon>
        <taxon>Pseudomonadati</taxon>
        <taxon>Pseudomonadota</taxon>
        <taxon>Gammaproteobacteria</taxon>
        <taxon>Pseudomonadales</taxon>
        <taxon>Pseudomonadaceae</taxon>
        <taxon>Pseudomonas</taxon>
    </lineage>
</organism>
<evidence type="ECO:0008006" key="4">
    <source>
        <dbReference type="Google" id="ProtNLM"/>
    </source>
</evidence>
<evidence type="ECO:0000256" key="1">
    <source>
        <dbReference type="SAM" id="Phobius"/>
    </source>
</evidence>
<dbReference type="RefSeq" id="WP_058146252.1">
    <property type="nucleotide sequence ID" value="NZ_CP027169.1"/>
</dbReference>
<evidence type="ECO:0000313" key="3">
    <source>
        <dbReference type="Proteomes" id="UP000238390"/>
    </source>
</evidence>
<dbReference type="AlphaFoldDB" id="A0A2R3J4E4"/>
<sequence length="195" mass="21877">MENVYKTPQAPLVEDRPATQAHFFVTSLGKMSVLFLVTLGLYAVYWMYKHWKAQQPQMEQRISPVWRAIFGIFFFHALARRIHRALPGERQALWSPDHDATWAVLLTVAANMISHLTDVIPALQPYSLPSLLLLLTPLIPIRNIQRQANLASGDPQGARNAGYSGYNLLFIVLGTLYWLLILAGSAVILLGLDQG</sequence>
<name>A0A2R3J4E4_9PSED</name>
<evidence type="ECO:0000313" key="2">
    <source>
        <dbReference type="EMBL" id="AVK08737.1"/>
    </source>
</evidence>
<gene>
    <name evidence="2" type="ORF">CSB93_5544</name>
</gene>
<proteinExistence type="predicted"/>
<reference evidence="2 3" key="1">
    <citation type="submission" date="2018-02" db="EMBL/GenBank/DDBJ databases">
        <title>FDA/CDC Antimicrobial Resistant Isolate Bank Genome Sequencing.</title>
        <authorList>
            <person name="Benahmed F.H."/>
            <person name="Lutgring J.D."/>
            <person name="Yoo B."/>
            <person name="Machado M."/>
            <person name="Brown A."/>
            <person name="McAllister G."/>
            <person name="Perry A."/>
            <person name="Halpin A.L."/>
            <person name="Vavikolanu K."/>
            <person name="Ott S."/>
            <person name="Zhao X."/>
            <person name="Tallon L.J."/>
            <person name="Sadzewicz L."/>
            <person name="Aluvathingal J."/>
            <person name="Nadendla S."/>
            <person name="Voskania-kordi A."/>
            <person name="Simonyan V."/>
            <person name="Patel J."/>
            <person name="Shawar R.M."/>
        </authorList>
    </citation>
    <scope>NUCLEOTIDE SEQUENCE [LARGE SCALE GENOMIC DNA]</scope>
    <source>
        <strain evidence="2 3">AR_0356</strain>
    </source>
</reference>
<keyword evidence="1" id="KW-0472">Membrane</keyword>
<keyword evidence="3" id="KW-1185">Reference proteome</keyword>